<dbReference type="Gene3D" id="3.30.2180.10">
    <property type="entry name" value="ATP12-like"/>
    <property type="match status" value="1"/>
</dbReference>
<dbReference type="FunCoup" id="A0A423XCF3">
    <property type="interactions" value="647"/>
</dbReference>
<gene>
    <name evidence="7" type="ORF">VPNG_04519</name>
</gene>
<keyword evidence="5" id="KW-0143">Chaperone</keyword>
<dbReference type="OrthoDB" id="5322896at2759"/>
<dbReference type="PANTHER" id="PTHR21013">
    <property type="entry name" value="ATP SYNTHASE MITOCHONDRIAL F1 COMPLEX ASSEMBLY FACTOR 2/ATP12 PROTEIN, MITOCHONDRIAL PRECURSOR"/>
    <property type="match status" value="1"/>
</dbReference>
<protein>
    <recommendedName>
        <fullName evidence="9">ATP12 chaperone protein</fullName>
    </recommendedName>
</protein>
<keyword evidence="4" id="KW-0496">Mitochondrion</keyword>
<proteinExistence type="inferred from homology"/>
<dbReference type="Gene3D" id="1.10.3580.10">
    <property type="entry name" value="ATP12 ATPase"/>
    <property type="match status" value="1"/>
</dbReference>
<evidence type="ECO:0000256" key="3">
    <source>
        <dbReference type="ARBA" id="ARBA00022946"/>
    </source>
</evidence>
<dbReference type="InParanoid" id="A0A423XCF3"/>
<reference evidence="7 8" key="1">
    <citation type="submission" date="2015-09" db="EMBL/GenBank/DDBJ databases">
        <title>Host preference determinants of Valsa canker pathogens revealed by comparative genomics.</title>
        <authorList>
            <person name="Yin Z."/>
            <person name="Huang L."/>
        </authorList>
    </citation>
    <scope>NUCLEOTIDE SEQUENCE [LARGE SCALE GENOMIC DNA]</scope>
    <source>
        <strain evidence="7 8">SXYLt</strain>
    </source>
</reference>
<feature type="region of interest" description="Disordered" evidence="6">
    <location>
        <begin position="39"/>
        <end position="75"/>
    </location>
</feature>
<dbReference type="SUPFAM" id="SSF160909">
    <property type="entry name" value="ATP12-like"/>
    <property type="match status" value="1"/>
</dbReference>
<evidence type="ECO:0000256" key="2">
    <source>
        <dbReference type="ARBA" id="ARBA00008231"/>
    </source>
</evidence>
<evidence type="ECO:0000256" key="1">
    <source>
        <dbReference type="ARBA" id="ARBA00004173"/>
    </source>
</evidence>
<dbReference type="GO" id="GO:0033615">
    <property type="term" value="P:mitochondrial proton-transporting ATP synthase complex assembly"/>
    <property type="evidence" value="ECO:0007669"/>
    <property type="project" value="TreeGrafter"/>
</dbReference>
<keyword evidence="8" id="KW-1185">Reference proteome</keyword>
<evidence type="ECO:0000313" key="8">
    <source>
        <dbReference type="Proteomes" id="UP000285146"/>
    </source>
</evidence>
<evidence type="ECO:0000256" key="5">
    <source>
        <dbReference type="ARBA" id="ARBA00023186"/>
    </source>
</evidence>
<evidence type="ECO:0000313" key="7">
    <source>
        <dbReference type="EMBL" id="ROW13698.1"/>
    </source>
</evidence>
<comment type="similarity">
    <text evidence="2">Belongs to the ATP12 family.</text>
</comment>
<evidence type="ECO:0000256" key="4">
    <source>
        <dbReference type="ARBA" id="ARBA00023128"/>
    </source>
</evidence>
<dbReference type="GO" id="GO:0005739">
    <property type="term" value="C:mitochondrion"/>
    <property type="evidence" value="ECO:0007669"/>
    <property type="project" value="UniProtKB-SubCell"/>
</dbReference>
<accession>A0A423XCF3</accession>
<comment type="caution">
    <text evidence="7">The sequence shown here is derived from an EMBL/GenBank/DDBJ whole genome shotgun (WGS) entry which is preliminary data.</text>
</comment>
<dbReference type="AlphaFoldDB" id="A0A423XCF3"/>
<dbReference type="STRING" id="1230097.A0A423XCF3"/>
<organism evidence="7 8">
    <name type="scientific">Cytospora leucostoma</name>
    <dbReference type="NCBI Taxonomy" id="1230097"/>
    <lineage>
        <taxon>Eukaryota</taxon>
        <taxon>Fungi</taxon>
        <taxon>Dikarya</taxon>
        <taxon>Ascomycota</taxon>
        <taxon>Pezizomycotina</taxon>
        <taxon>Sordariomycetes</taxon>
        <taxon>Sordariomycetidae</taxon>
        <taxon>Diaporthales</taxon>
        <taxon>Cytosporaceae</taxon>
        <taxon>Cytospora</taxon>
    </lineage>
</organism>
<dbReference type="EMBL" id="LKEB01000018">
    <property type="protein sequence ID" value="ROW13698.1"/>
    <property type="molecule type" value="Genomic_DNA"/>
</dbReference>
<dbReference type="InterPro" id="IPR011419">
    <property type="entry name" value="ATP12_ATP_synth-F1-assembly"/>
</dbReference>
<comment type="subcellular location">
    <subcellularLocation>
        <location evidence="1">Mitochondrion</location>
    </subcellularLocation>
</comment>
<evidence type="ECO:0000256" key="6">
    <source>
        <dbReference type="SAM" id="MobiDB-lite"/>
    </source>
</evidence>
<dbReference type="PANTHER" id="PTHR21013:SF10">
    <property type="entry name" value="ATP SYNTHASE MITOCHONDRIAL F1 COMPLEX ASSEMBLY FACTOR 2"/>
    <property type="match status" value="1"/>
</dbReference>
<dbReference type="InterPro" id="IPR042272">
    <property type="entry name" value="ATP12_ATP_synth-F1-assembly_N"/>
</dbReference>
<name>A0A423XCF3_9PEZI</name>
<dbReference type="InterPro" id="IPR023335">
    <property type="entry name" value="ATP12_ortho_dom_sf"/>
</dbReference>
<dbReference type="Proteomes" id="UP000285146">
    <property type="component" value="Unassembled WGS sequence"/>
</dbReference>
<keyword evidence="3" id="KW-0809">Transit peptide</keyword>
<sequence>MKTPTRLTTQALPRLFLSSRGASVATTTTTTVPIASRAATASRTIHSSSAAPADVAPFSASGPPPEAPQPAVEHPYAKIERRRRQADLLKNAKEIRDAASGKSTGKVLRRRFWKDVHIKEVDGSYQIHLDTRPLRHPGSKEIIDIPLSKPYLAHALALEWDLITSAKQATQQHLIPLTSLICRAIDIASDDAAHNHRPASPSSSTLPPIRNAVVTTLLRYLDTDSLLCWAPSPTDPPPPGELTLREVQARTAAEVIGHLSAHVWPGVEIEPVLDDSSFLPKSQAPGVREVIQGWVAGLDAWELVGLERATLAGKSLLGAARLVVEWSEGSAGLKNLNPVVSAGGKQQGQPRFGVEEAARAASLEVDWQTRKWGEVEDTHDVEKEDVRRQLGSVVLLVSGSGSW</sequence>
<dbReference type="Pfam" id="PF07542">
    <property type="entry name" value="ATP12"/>
    <property type="match status" value="1"/>
</dbReference>
<evidence type="ECO:0008006" key="9">
    <source>
        <dbReference type="Google" id="ProtNLM"/>
    </source>
</evidence>
<feature type="compositionally biased region" description="Polar residues" evidence="6">
    <location>
        <begin position="39"/>
        <end position="50"/>
    </location>
</feature>